<dbReference type="InterPro" id="IPR036914">
    <property type="entry name" value="MGS-like_dom_sf"/>
</dbReference>
<evidence type="ECO:0000256" key="15">
    <source>
        <dbReference type="ARBA" id="ARBA00044063"/>
    </source>
</evidence>
<keyword evidence="12" id="KW-0460">Magnesium</keyword>
<dbReference type="EC" id="6.3.4.16" evidence="15"/>
<dbReference type="PANTHER" id="PTHR11405">
    <property type="entry name" value="CARBAMOYLTRANSFERASE FAMILY MEMBER"/>
    <property type="match status" value="1"/>
</dbReference>
<protein>
    <recommendedName>
        <fullName evidence="19">Carbamoyl phosphate synthase pyrimidine-specific large chain</fullName>
        <ecNumber evidence="15">6.3.4.16</ecNumber>
        <ecNumber evidence="4">6.3.5.5</ecNumber>
    </recommendedName>
</protein>
<dbReference type="Pfam" id="PF02787">
    <property type="entry name" value="CPSase_L_D3"/>
    <property type="match status" value="1"/>
</dbReference>
<dbReference type="GO" id="GO:0006541">
    <property type="term" value="P:glutamine metabolic process"/>
    <property type="evidence" value="ECO:0007669"/>
    <property type="project" value="TreeGrafter"/>
</dbReference>
<evidence type="ECO:0000256" key="19">
    <source>
        <dbReference type="ARBA" id="ARBA00069524"/>
    </source>
</evidence>
<gene>
    <name evidence="23" type="ORF">UU23_C0001G0036</name>
</gene>
<dbReference type="GO" id="GO:0006221">
    <property type="term" value="P:pyrimidine nucleotide biosynthetic process"/>
    <property type="evidence" value="ECO:0007669"/>
    <property type="project" value="UniProtKB-KW"/>
</dbReference>
<reference evidence="23 24" key="1">
    <citation type="journal article" date="2015" name="Nature">
        <title>rRNA introns, odd ribosomes, and small enigmatic genomes across a large radiation of phyla.</title>
        <authorList>
            <person name="Brown C.T."/>
            <person name="Hug L.A."/>
            <person name="Thomas B.C."/>
            <person name="Sharon I."/>
            <person name="Castelle C.J."/>
            <person name="Singh A."/>
            <person name="Wilkins M.J."/>
            <person name="Williams K.H."/>
            <person name="Banfield J.F."/>
        </authorList>
    </citation>
    <scope>NUCLEOTIDE SEQUENCE [LARGE SCALE GENOMIC DNA]</scope>
</reference>
<proteinExistence type="inferred from homology"/>
<feature type="domain" description="ATP-grasp" evidence="21">
    <location>
        <begin position="735"/>
        <end position="926"/>
    </location>
</feature>
<keyword evidence="6" id="KW-0436">Ligase</keyword>
<dbReference type="Pfam" id="PF25596">
    <property type="entry name" value="CPSase_L_D1"/>
    <property type="match status" value="2"/>
</dbReference>
<comment type="function">
    <text evidence="18">Small subunit of the glutamine-dependent carbamoyl phosphate synthetase (CPSase). CPSase catalyzes the formation of carbamoyl phosphate from the ammonia moiety of glutamine, carbonate, and phosphate donated by ATP, constituting the first step of the biosynthetic pathway leading to pyrimidine nucleotides. The large subunit (synthetase) binds the substrates ammonia (free or transferred from glutamine from the small subunit), hydrogencarbonate and ATP and carries out an ATP-coupled ligase reaction, activating hydrogencarbonate by forming carboxy phosphate which reacts with ammonia to form carbamoyl phosphate.</text>
</comment>
<dbReference type="Gene3D" id="1.10.1030.10">
    <property type="entry name" value="Carbamoyl-phosphate synthetase, large subunit oligomerisation domain"/>
    <property type="match status" value="1"/>
</dbReference>
<keyword evidence="23" id="KW-0808">Transferase</keyword>
<evidence type="ECO:0000256" key="7">
    <source>
        <dbReference type="ARBA" id="ARBA00022605"/>
    </source>
</evidence>
<dbReference type="Pfam" id="PF02142">
    <property type="entry name" value="MGS"/>
    <property type="match status" value="1"/>
</dbReference>
<evidence type="ECO:0000256" key="10">
    <source>
        <dbReference type="ARBA" id="ARBA00022741"/>
    </source>
</evidence>
<dbReference type="GO" id="GO:0004088">
    <property type="term" value="F:carbamoyl-phosphate synthase (glutamine-hydrolyzing) activity"/>
    <property type="evidence" value="ECO:0007669"/>
    <property type="project" value="UniProtKB-EC"/>
</dbReference>
<keyword evidence="9" id="KW-0677">Repeat</keyword>
<dbReference type="PATRIC" id="fig|1618408.3.peg.38"/>
<dbReference type="InterPro" id="IPR058047">
    <property type="entry name" value="CPSase_preATP-grasp"/>
</dbReference>
<dbReference type="FunFam" id="3.40.50.20:FF:000001">
    <property type="entry name" value="Carbamoyl-phosphate synthase large chain"/>
    <property type="match status" value="1"/>
</dbReference>
<evidence type="ECO:0000313" key="23">
    <source>
        <dbReference type="EMBL" id="KKR78272.1"/>
    </source>
</evidence>
<keyword evidence="11 20" id="KW-0067">ATP-binding</keyword>
<evidence type="ECO:0000256" key="16">
    <source>
        <dbReference type="ARBA" id="ARBA00047359"/>
    </source>
</evidence>
<keyword evidence="14" id="KW-0464">Manganese</keyword>
<dbReference type="PANTHER" id="PTHR11405:SF53">
    <property type="entry name" value="CARBAMOYL-PHOSPHATE SYNTHASE [AMMONIA], MITOCHONDRIAL"/>
    <property type="match status" value="1"/>
</dbReference>
<dbReference type="PRINTS" id="PR00098">
    <property type="entry name" value="CPSASE"/>
</dbReference>
<dbReference type="InterPro" id="IPR011761">
    <property type="entry name" value="ATP-grasp"/>
</dbReference>
<keyword evidence="10 20" id="KW-0547">Nucleotide-binding</keyword>
<dbReference type="FunFam" id="3.40.50.20:FF:000002">
    <property type="entry name" value="Carbamoyl-phosphate synthase large chain"/>
    <property type="match status" value="1"/>
</dbReference>
<evidence type="ECO:0000256" key="14">
    <source>
        <dbReference type="ARBA" id="ARBA00023211"/>
    </source>
</evidence>
<dbReference type="FunFam" id="1.10.1030.10:FF:000002">
    <property type="entry name" value="Carbamoyl-phosphate synthase large chain"/>
    <property type="match status" value="1"/>
</dbReference>
<dbReference type="PROSITE" id="PS51855">
    <property type="entry name" value="MGS"/>
    <property type="match status" value="1"/>
</dbReference>
<dbReference type="GO" id="GO:0006526">
    <property type="term" value="P:L-arginine biosynthetic process"/>
    <property type="evidence" value="ECO:0007669"/>
    <property type="project" value="UniProtKB-KW"/>
</dbReference>
<evidence type="ECO:0000256" key="9">
    <source>
        <dbReference type="ARBA" id="ARBA00022737"/>
    </source>
</evidence>
<evidence type="ECO:0000256" key="1">
    <source>
        <dbReference type="ARBA" id="ARBA00001936"/>
    </source>
</evidence>
<dbReference type="FunFam" id="3.30.470.20:FF:000026">
    <property type="entry name" value="Carbamoyl-phosphate synthase large chain"/>
    <property type="match status" value="1"/>
</dbReference>
<comment type="caution">
    <text evidence="23">The sequence shown here is derived from an EMBL/GenBank/DDBJ whole genome shotgun (WGS) entry which is preliminary data.</text>
</comment>
<dbReference type="SUPFAM" id="SSF52335">
    <property type="entry name" value="Methylglyoxal synthase-like"/>
    <property type="match status" value="1"/>
</dbReference>
<dbReference type="GO" id="GO:0046872">
    <property type="term" value="F:metal ion binding"/>
    <property type="evidence" value="ECO:0007669"/>
    <property type="project" value="UniProtKB-KW"/>
</dbReference>
<evidence type="ECO:0000256" key="20">
    <source>
        <dbReference type="PROSITE-ProRule" id="PRU00409"/>
    </source>
</evidence>
<dbReference type="NCBIfam" id="NF003671">
    <property type="entry name" value="PRK05294.1"/>
    <property type="match status" value="1"/>
</dbReference>
<dbReference type="GO" id="GO:0005524">
    <property type="term" value="F:ATP binding"/>
    <property type="evidence" value="ECO:0007669"/>
    <property type="project" value="UniProtKB-UniRule"/>
</dbReference>
<dbReference type="PROSITE" id="PS00867">
    <property type="entry name" value="CPSASE_2"/>
    <property type="match status" value="2"/>
</dbReference>
<dbReference type="InterPro" id="IPR013815">
    <property type="entry name" value="ATP_grasp_subdomain_1"/>
</dbReference>
<dbReference type="InterPro" id="IPR005479">
    <property type="entry name" value="CPAse_ATP-bd"/>
</dbReference>
<dbReference type="InterPro" id="IPR011607">
    <property type="entry name" value="MGS-like_dom"/>
</dbReference>
<dbReference type="GO" id="GO:0016740">
    <property type="term" value="F:transferase activity"/>
    <property type="evidence" value="ECO:0007669"/>
    <property type="project" value="UniProtKB-KW"/>
</dbReference>
<dbReference type="PROSITE" id="PS00866">
    <property type="entry name" value="CPSASE_1"/>
    <property type="match status" value="1"/>
</dbReference>
<dbReference type="InterPro" id="IPR005483">
    <property type="entry name" value="CPSase_dom"/>
</dbReference>
<feature type="domain" description="ATP-grasp" evidence="21">
    <location>
        <begin position="126"/>
        <end position="352"/>
    </location>
</feature>
<comment type="pathway">
    <text evidence="2">Amino-acid biosynthesis; L-arginine biosynthesis; carbamoyl phosphate from bicarbonate: step 1/1.</text>
</comment>
<dbReference type="Gene3D" id="3.30.470.20">
    <property type="entry name" value="ATP-grasp fold, B domain"/>
    <property type="match status" value="2"/>
</dbReference>
<dbReference type="Gene3D" id="3.30.1490.20">
    <property type="entry name" value="ATP-grasp fold, A domain"/>
    <property type="match status" value="1"/>
</dbReference>
<comment type="catalytic activity">
    <reaction evidence="16">
        <text>hydrogencarbonate + NH4(+) + 2 ATP = carbamoyl phosphate + 2 ADP + phosphate + 2 H(+)</text>
        <dbReference type="Rhea" id="RHEA:18029"/>
        <dbReference type="ChEBI" id="CHEBI:15378"/>
        <dbReference type="ChEBI" id="CHEBI:17544"/>
        <dbReference type="ChEBI" id="CHEBI:28938"/>
        <dbReference type="ChEBI" id="CHEBI:30616"/>
        <dbReference type="ChEBI" id="CHEBI:43474"/>
        <dbReference type="ChEBI" id="CHEBI:58228"/>
        <dbReference type="ChEBI" id="CHEBI:456216"/>
        <dbReference type="EC" id="6.3.4.16"/>
    </reaction>
</comment>
<sequence length="1141" mass="126139">MKILLLGSGALQIGQAGEFDYSGSQAIKALKEEGHKVILINPNIATIQTSQGFADKVYFLPITPHFIEEVIKKERPQGIILSFGGQTALNCGLELVKTGTLSKYKVKVLGTPTAAIEKTEDRYLFVKTLEEIGAKYPKSIAAKSGKEAQNAAQKIGYPVMVRGGFSLGGQDSGIAKNKKELLEIASRALAKTKQILIEEYLNHWKEIEYEVVRDKFDNCITVCNMENFDPMGIHTGESIVVAPSQTLNNFEYHGLREVAIKVIRHLKIIGECNIQFALNPSPALRGESAKNSPLEPSMDNSEEAKDKNWRTSIIQPLDYRIIEVNARLSRSSALASKATGYPLAYVAAKLALGYSLIDIKNSITKKTIAAFEPALDYLVVKIPRWDLAKFKNSHIQIGSSMQSVGEVMAIGRKFEEALQKATRMLDIGAEGILDENFGTRDFKIPTPARLFSIAKAIKRGVGTEKISQKTGIDLFFLEKIKNICDLEKELKKGKLEKEILLAAKQYGISDKRIAKIKSTTPAEIKKLRNIWSIKPVVKQIDTLAAEYPAETNYLYLTYNGDKNDIEPESGKKSGVAQQEGILTTRRSTKNHSSTYNLDIDRALAGIKKVVTGPQTAKVIVLGSGPYRIGSSVEFDWCSVTCAQTANANGIKPIIINCNPETVSTDYDMAERLYFEELTEETVLEIYEKESPFGVIVSMGGQTPNNLAPKLAASGLKILGTSVQSIDNAEDRNKFSALCDELSIDQPQWAMLKDTKSAATFAKKIGFPVLVRPSYVLSGAAMNVAFTKNDLEQYLKAAANVSQEHPVVISKFHENAKELEIDAVAKNGEILCFAISEHIENAGVHSGDSTIVLPTQNLYPQTITKVKDITLKIAKSLDITGPFNIQFLAVKNHIRVIECNLRASRSLPFVSKVTGINFAKVATEAILRKGGKPAHHSFSEGRETTDRPRNYIAVKAPQFSFARIKGADPVLRVEMASTGEVATFGHDIYEAFLKSLLATGNHLPEKSVFISLAGKENKQKFLESAKILQSINLKIYATEGTSKFLNSNGVKAKKLYKIHEHKKPNVLDILHAKKVDLVINIFDPYFKKEFDDDYLIRRTTIDFGIPLLTNMQIAQLFAKAISLKKLKDLKALSWDKYVNFSN</sequence>
<evidence type="ECO:0000256" key="3">
    <source>
        <dbReference type="ARBA" id="ARBA00009799"/>
    </source>
</evidence>
<dbReference type="Proteomes" id="UP000034292">
    <property type="component" value="Unassembled WGS sequence"/>
</dbReference>
<accession>A0A0G0WSB0</accession>
<dbReference type="Gene3D" id="3.40.50.1380">
    <property type="entry name" value="Methylglyoxal synthase-like domain"/>
    <property type="match status" value="1"/>
</dbReference>
<dbReference type="Pfam" id="PF02786">
    <property type="entry name" value="CPSase_L_D2"/>
    <property type="match status" value="3"/>
</dbReference>
<dbReference type="SMART" id="SM00851">
    <property type="entry name" value="MGS"/>
    <property type="match status" value="1"/>
</dbReference>
<evidence type="ECO:0000256" key="4">
    <source>
        <dbReference type="ARBA" id="ARBA00012738"/>
    </source>
</evidence>
<evidence type="ECO:0000256" key="13">
    <source>
        <dbReference type="ARBA" id="ARBA00022975"/>
    </source>
</evidence>
<evidence type="ECO:0000259" key="21">
    <source>
        <dbReference type="PROSITE" id="PS50975"/>
    </source>
</evidence>
<keyword evidence="13" id="KW-0665">Pyrimidine biosynthesis</keyword>
<evidence type="ECO:0000259" key="22">
    <source>
        <dbReference type="PROSITE" id="PS51855"/>
    </source>
</evidence>
<comment type="similarity">
    <text evidence="3">Belongs to the CarB family.</text>
</comment>
<evidence type="ECO:0000256" key="8">
    <source>
        <dbReference type="ARBA" id="ARBA00022723"/>
    </source>
</evidence>
<evidence type="ECO:0000256" key="11">
    <source>
        <dbReference type="ARBA" id="ARBA00022840"/>
    </source>
</evidence>
<feature type="domain" description="MGS-like" evidence="22">
    <location>
        <begin position="1000"/>
        <end position="1141"/>
    </location>
</feature>
<dbReference type="PROSITE" id="PS50975">
    <property type="entry name" value="ATP_GRASP"/>
    <property type="match status" value="2"/>
</dbReference>
<organism evidence="23 24">
    <name type="scientific">Candidatus Curtissbacteria bacterium GW2011_GWA1_40_9</name>
    <dbReference type="NCBI Taxonomy" id="1618408"/>
    <lineage>
        <taxon>Bacteria</taxon>
        <taxon>Candidatus Curtissiibacteriota</taxon>
    </lineage>
</organism>
<name>A0A0G0WSB0_9BACT</name>
<comment type="catalytic activity">
    <reaction evidence="17">
        <text>hydrogencarbonate + L-glutamine + 2 ATP + H2O = carbamoyl phosphate + L-glutamate + 2 ADP + phosphate + 2 H(+)</text>
        <dbReference type="Rhea" id="RHEA:18633"/>
        <dbReference type="ChEBI" id="CHEBI:15377"/>
        <dbReference type="ChEBI" id="CHEBI:15378"/>
        <dbReference type="ChEBI" id="CHEBI:17544"/>
        <dbReference type="ChEBI" id="CHEBI:29985"/>
        <dbReference type="ChEBI" id="CHEBI:30616"/>
        <dbReference type="ChEBI" id="CHEBI:43474"/>
        <dbReference type="ChEBI" id="CHEBI:58228"/>
        <dbReference type="ChEBI" id="CHEBI:58359"/>
        <dbReference type="ChEBI" id="CHEBI:456216"/>
        <dbReference type="EC" id="6.3.5.5"/>
    </reaction>
</comment>
<dbReference type="FunFam" id="3.30.1490.20:FF:000001">
    <property type="entry name" value="Carbamoyl-phosphate synthase large chain"/>
    <property type="match status" value="1"/>
</dbReference>
<dbReference type="InterPro" id="IPR005480">
    <property type="entry name" value="CPSase_lsu_oligo"/>
</dbReference>
<dbReference type="STRING" id="1618408.UU23_C0001G0036"/>
<dbReference type="SUPFAM" id="SSF52440">
    <property type="entry name" value="PreATP-grasp domain"/>
    <property type="match status" value="2"/>
</dbReference>
<keyword evidence="8" id="KW-0479">Metal-binding</keyword>
<keyword evidence="7" id="KW-0028">Amino-acid biosynthesis</keyword>
<dbReference type="InterPro" id="IPR016185">
    <property type="entry name" value="PreATP-grasp_dom_sf"/>
</dbReference>
<dbReference type="GO" id="GO:0004087">
    <property type="term" value="F:carbamoyl-phosphate synthase (ammonia) activity"/>
    <property type="evidence" value="ECO:0007669"/>
    <property type="project" value="UniProtKB-EC"/>
</dbReference>
<dbReference type="SMART" id="SM01096">
    <property type="entry name" value="CPSase_L_D3"/>
    <property type="match status" value="1"/>
</dbReference>
<dbReference type="SUPFAM" id="SSF56059">
    <property type="entry name" value="Glutathione synthetase ATP-binding domain-like"/>
    <property type="match status" value="2"/>
</dbReference>
<dbReference type="AlphaFoldDB" id="A0A0G0WSB0"/>
<dbReference type="GO" id="GO:0005737">
    <property type="term" value="C:cytoplasm"/>
    <property type="evidence" value="ECO:0007669"/>
    <property type="project" value="TreeGrafter"/>
</dbReference>
<evidence type="ECO:0000256" key="18">
    <source>
        <dbReference type="ARBA" id="ARBA00060037"/>
    </source>
</evidence>
<dbReference type="InterPro" id="IPR036897">
    <property type="entry name" value="CarbamoylP_synth_lsu_oligo_sf"/>
</dbReference>
<dbReference type="EC" id="6.3.5.5" evidence="4"/>
<dbReference type="SUPFAM" id="SSF48108">
    <property type="entry name" value="Carbamoyl phosphate synthetase, large subunit connection domain"/>
    <property type="match status" value="1"/>
</dbReference>
<dbReference type="EMBL" id="LBZV01000001">
    <property type="protein sequence ID" value="KKR78272.1"/>
    <property type="molecule type" value="Genomic_DNA"/>
</dbReference>
<evidence type="ECO:0000256" key="12">
    <source>
        <dbReference type="ARBA" id="ARBA00022842"/>
    </source>
</evidence>
<evidence type="ECO:0000256" key="6">
    <source>
        <dbReference type="ARBA" id="ARBA00022598"/>
    </source>
</evidence>
<dbReference type="Gene3D" id="3.40.50.20">
    <property type="match status" value="2"/>
</dbReference>
<evidence type="ECO:0000313" key="24">
    <source>
        <dbReference type="Proteomes" id="UP000034292"/>
    </source>
</evidence>
<comment type="cofactor">
    <cofactor evidence="1">
        <name>Mn(2+)</name>
        <dbReference type="ChEBI" id="CHEBI:29035"/>
    </cofactor>
</comment>
<evidence type="ECO:0000256" key="2">
    <source>
        <dbReference type="ARBA" id="ARBA00005077"/>
    </source>
</evidence>
<keyword evidence="5" id="KW-0055">Arginine biosynthesis</keyword>
<evidence type="ECO:0000256" key="5">
    <source>
        <dbReference type="ARBA" id="ARBA00022571"/>
    </source>
</evidence>
<evidence type="ECO:0000256" key="17">
    <source>
        <dbReference type="ARBA" id="ARBA00048816"/>
    </source>
</evidence>